<dbReference type="InterPro" id="IPR029060">
    <property type="entry name" value="PIN-like_dom_sf"/>
</dbReference>
<dbReference type="Proteomes" id="UP000556329">
    <property type="component" value="Unassembled WGS sequence"/>
</dbReference>
<keyword evidence="2" id="KW-1185">Reference proteome</keyword>
<proteinExistence type="predicted"/>
<dbReference type="SUPFAM" id="SSF88723">
    <property type="entry name" value="PIN domain-like"/>
    <property type="match status" value="1"/>
</dbReference>
<comment type="caution">
    <text evidence="1">The sequence shown here is derived from an EMBL/GenBank/DDBJ whole genome shotgun (WGS) entry which is preliminary data.</text>
</comment>
<evidence type="ECO:0000313" key="1">
    <source>
        <dbReference type="EMBL" id="MBB6407667.1"/>
    </source>
</evidence>
<sequence length="180" mass="20711">MKKIHDVRAGCKFSKRKVFFDTNVWIAIDGNDPRPTSACYSDFYGEICKSDNVIVINDYVIGEFFNRTCKTNYKLMFDDDPEMRQFKSRRSANRDFRLMVESVRDTCLNFLDDCEYEPAAVDRGSYQSIVEEAGKGEMDLTDIVVREHCLAKGYVLVSHDADFINCGIELVTANRKLLPK</sequence>
<accession>A0A841NX98</accession>
<protein>
    <submittedName>
        <fullName evidence="1">Putative nucleic acid-binding protein</fullName>
    </submittedName>
</protein>
<dbReference type="Gene3D" id="3.40.50.1010">
    <property type="entry name" value="5'-nuclease"/>
    <property type="match status" value="1"/>
</dbReference>
<dbReference type="EMBL" id="JACHEF010000001">
    <property type="protein sequence ID" value="MBB6407667.1"/>
    <property type="molecule type" value="Genomic_DNA"/>
</dbReference>
<reference evidence="1 2" key="1">
    <citation type="submission" date="2020-08" db="EMBL/GenBank/DDBJ databases">
        <title>Genomic Encyclopedia of Type Strains, Phase IV (KMG-IV): sequencing the most valuable type-strain genomes for metagenomic binning, comparative biology and taxonomic classification.</title>
        <authorList>
            <person name="Goeker M."/>
        </authorList>
    </citation>
    <scope>NUCLEOTIDE SEQUENCE [LARGE SCALE GENOMIC DNA]</scope>
    <source>
        <strain evidence="1 2">DSM 100039</strain>
    </source>
</reference>
<evidence type="ECO:0000313" key="2">
    <source>
        <dbReference type="Proteomes" id="UP000556329"/>
    </source>
</evidence>
<gene>
    <name evidence="1" type="ORF">HNQ71_000311</name>
</gene>
<name>A0A841NX98_9HYPH</name>
<dbReference type="AlphaFoldDB" id="A0A841NX98"/>
<organism evidence="1 2">
    <name type="scientific">Mesorhizobium sangaii</name>
    <dbReference type="NCBI Taxonomy" id="505389"/>
    <lineage>
        <taxon>Bacteria</taxon>
        <taxon>Pseudomonadati</taxon>
        <taxon>Pseudomonadota</taxon>
        <taxon>Alphaproteobacteria</taxon>
        <taxon>Hyphomicrobiales</taxon>
        <taxon>Phyllobacteriaceae</taxon>
        <taxon>Mesorhizobium</taxon>
    </lineage>
</organism>